<keyword evidence="2" id="KW-1185">Reference proteome</keyword>
<proteinExistence type="predicted"/>
<name>A0ABQ4WDE2_9ASTR</name>
<accession>A0ABQ4WDE2</accession>
<reference evidence="1" key="2">
    <citation type="submission" date="2022-01" db="EMBL/GenBank/DDBJ databases">
        <authorList>
            <person name="Yamashiro T."/>
            <person name="Shiraishi A."/>
            <person name="Satake H."/>
            <person name="Nakayama K."/>
        </authorList>
    </citation>
    <scope>NUCLEOTIDE SEQUENCE</scope>
</reference>
<evidence type="ECO:0000313" key="1">
    <source>
        <dbReference type="EMBL" id="GJS50886.1"/>
    </source>
</evidence>
<dbReference type="EMBL" id="BQNB010008547">
    <property type="protein sequence ID" value="GJS50886.1"/>
    <property type="molecule type" value="Genomic_DNA"/>
</dbReference>
<sequence>MNQYLLLPEVLTLQVVPTWYIFVYNDCYKNAIVKTSASLQISDMASSQSTSMELQKNPLTKTPQSITMFYILYLTLLLENQAKPTNSTLKLSKRCLSVLEKEPINICLWYRKTTAMLLTAYADTDPMREWSRFKKKYVGSAQFLGE</sequence>
<protein>
    <submittedName>
        <fullName evidence="1">Uncharacterized protein</fullName>
    </submittedName>
</protein>
<dbReference type="Proteomes" id="UP001151760">
    <property type="component" value="Unassembled WGS sequence"/>
</dbReference>
<organism evidence="1 2">
    <name type="scientific">Tanacetum coccineum</name>
    <dbReference type="NCBI Taxonomy" id="301880"/>
    <lineage>
        <taxon>Eukaryota</taxon>
        <taxon>Viridiplantae</taxon>
        <taxon>Streptophyta</taxon>
        <taxon>Embryophyta</taxon>
        <taxon>Tracheophyta</taxon>
        <taxon>Spermatophyta</taxon>
        <taxon>Magnoliopsida</taxon>
        <taxon>eudicotyledons</taxon>
        <taxon>Gunneridae</taxon>
        <taxon>Pentapetalae</taxon>
        <taxon>asterids</taxon>
        <taxon>campanulids</taxon>
        <taxon>Asterales</taxon>
        <taxon>Asteraceae</taxon>
        <taxon>Asteroideae</taxon>
        <taxon>Anthemideae</taxon>
        <taxon>Anthemidinae</taxon>
        <taxon>Tanacetum</taxon>
    </lineage>
</organism>
<evidence type="ECO:0000313" key="2">
    <source>
        <dbReference type="Proteomes" id="UP001151760"/>
    </source>
</evidence>
<gene>
    <name evidence="1" type="ORF">Tco_0624248</name>
</gene>
<comment type="caution">
    <text evidence="1">The sequence shown here is derived from an EMBL/GenBank/DDBJ whole genome shotgun (WGS) entry which is preliminary data.</text>
</comment>
<reference evidence="1" key="1">
    <citation type="journal article" date="2022" name="Int. J. Mol. Sci.">
        <title>Draft Genome of Tanacetum Coccineum: Genomic Comparison of Closely Related Tanacetum-Family Plants.</title>
        <authorList>
            <person name="Yamashiro T."/>
            <person name="Shiraishi A."/>
            <person name="Nakayama K."/>
            <person name="Satake H."/>
        </authorList>
    </citation>
    <scope>NUCLEOTIDE SEQUENCE</scope>
</reference>